<accession>A0ACB8AWZ5</accession>
<feature type="non-terminal residue" evidence="1">
    <location>
        <position position="60"/>
    </location>
</feature>
<name>A0ACB8AWZ5_9AGAM</name>
<evidence type="ECO:0000313" key="1">
    <source>
        <dbReference type="EMBL" id="KAH7917765.1"/>
    </source>
</evidence>
<dbReference type="EMBL" id="MU266943">
    <property type="protein sequence ID" value="KAH7917765.1"/>
    <property type="molecule type" value="Genomic_DNA"/>
</dbReference>
<organism evidence="1 2">
    <name type="scientific">Leucogyrophana mollusca</name>
    <dbReference type="NCBI Taxonomy" id="85980"/>
    <lineage>
        <taxon>Eukaryota</taxon>
        <taxon>Fungi</taxon>
        <taxon>Dikarya</taxon>
        <taxon>Basidiomycota</taxon>
        <taxon>Agaricomycotina</taxon>
        <taxon>Agaricomycetes</taxon>
        <taxon>Agaricomycetidae</taxon>
        <taxon>Boletales</taxon>
        <taxon>Boletales incertae sedis</taxon>
        <taxon>Leucogyrophana</taxon>
    </lineage>
</organism>
<gene>
    <name evidence="1" type="ORF">BV22DRAFT_1042222</name>
</gene>
<evidence type="ECO:0000313" key="2">
    <source>
        <dbReference type="Proteomes" id="UP000790709"/>
    </source>
</evidence>
<keyword evidence="2" id="KW-1185">Reference proteome</keyword>
<protein>
    <submittedName>
        <fullName evidence="1">Uncharacterized protein</fullName>
    </submittedName>
</protein>
<sequence length="60" mass="6676">MDYTDPSIPDLFATQIVNYINTVSAAVVAYDQVLNFSKEVDLIWVDASGCRATLRTSSCW</sequence>
<comment type="caution">
    <text evidence="1">The sequence shown here is derived from an EMBL/GenBank/DDBJ whole genome shotgun (WGS) entry which is preliminary data.</text>
</comment>
<dbReference type="Proteomes" id="UP000790709">
    <property type="component" value="Unassembled WGS sequence"/>
</dbReference>
<proteinExistence type="predicted"/>
<reference evidence="1" key="1">
    <citation type="journal article" date="2021" name="New Phytol.">
        <title>Evolutionary innovations through gain and loss of genes in the ectomycorrhizal Boletales.</title>
        <authorList>
            <person name="Wu G."/>
            <person name="Miyauchi S."/>
            <person name="Morin E."/>
            <person name="Kuo A."/>
            <person name="Drula E."/>
            <person name="Varga T."/>
            <person name="Kohler A."/>
            <person name="Feng B."/>
            <person name="Cao Y."/>
            <person name="Lipzen A."/>
            <person name="Daum C."/>
            <person name="Hundley H."/>
            <person name="Pangilinan J."/>
            <person name="Johnson J."/>
            <person name="Barry K."/>
            <person name="LaButti K."/>
            <person name="Ng V."/>
            <person name="Ahrendt S."/>
            <person name="Min B."/>
            <person name="Choi I.G."/>
            <person name="Park H."/>
            <person name="Plett J.M."/>
            <person name="Magnuson J."/>
            <person name="Spatafora J.W."/>
            <person name="Nagy L.G."/>
            <person name="Henrissat B."/>
            <person name="Grigoriev I.V."/>
            <person name="Yang Z.L."/>
            <person name="Xu J."/>
            <person name="Martin F.M."/>
        </authorList>
    </citation>
    <scope>NUCLEOTIDE SEQUENCE</scope>
    <source>
        <strain evidence="1">KUC20120723A-06</strain>
    </source>
</reference>